<keyword evidence="4" id="KW-1185">Reference proteome</keyword>
<dbReference type="InterPro" id="IPR000182">
    <property type="entry name" value="GNAT_dom"/>
</dbReference>
<sequence length="208" mass="22469">MISRPLLAPATIDAADLVLRPFVEADEPAVAAAMRDPGILRWAAGLAVLDAPEAERGRRWLGPRITGWEDGTAALAVTDAADGTVVGAVSVRDVNRIPDQAVMAYWVSPRFRGRGIAPRALDAVARWAFTPTNGGGLGLHRLNLYHAVVNTGSCRVAVKAGFRMEVTMREEFVDPTGQRYDSHLHARLATDPRPEISPPVDPRHAANR</sequence>
<dbReference type="RefSeq" id="WP_337917495.1">
    <property type="nucleotide sequence ID" value="NZ_BAABJL010000143.1"/>
</dbReference>
<dbReference type="PANTHER" id="PTHR43441:SF10">
    <property type="entry name" value="ACETYLTRANSFERASE"/>
    <property type="match status" value="1"/>
</dbReference>
<evidence type="ECO:0000313" key="4">
    <source>
        <dbReference type="Proteomes" id="UP000638648"/>
    </source>
</evidence>
<feature type="compositionally biased region" description="Basic and acidic residues" evidence="1">
    <location>
        <begin position="185"/>
        <end position="194"/>
    </location>
</feature>
<evidence type="ECO:0000256" key="1">
    <source>
        <dbReference type="SAM" id="MobiDB-lite"/>
    </source>
</evidence>
<dbReference type="GO" id="GO:0005737">
    <property type="term" value="C:cytoplasm"/>
    <property type="evidence" value="ECO:0007669"/>
    <property type="project" value="TreeGrafter"/>
</dbReference>
<dbReference type="PANTHER" id="PTHR43441">
    <property type="entry name" value="RIBOSOMAL-PROTEIN-SERINE ACETYLTRANSFERASE"/>
    <property type="match status" value="1"/>
</dbReference>
<feature type="region of interest" description="Disordered" evidence="1">
    <location>
        <begin position="185"/>
        <end position="208"/>
    </location>
</feature>
<evidence type="ECO:0000313" key="3">
    <source>
        <dbReference type="EMBL" id="MBE1604613.1"/>
    </source>
</evidence>
<organism evidence="3 4">
    <name type="scientific">Actinopolymorpha pittospori</name>
    <dbReference type="NCBI Taxonomy" id="648752"/>
    <lineage>
        <taxon>Bacteria</taxon>
        <taxon>Bacillati</taxon>
        <taxon>Actinomycetota</taxon>
        <taxon>Actinomycetes</taxon>
        <taxon>Propionibacteriales</taxon>
        <taxon>Actinopolymorphaceae</taxon>
        <taxon>Actinopolymorpha</taxon>
    </lineage>
</organism>
<proteinExistence type="predicted"/>
<reference evidence="3" key="1">
    <citation type="submission" date="2020-10" db="EMBL/GenBank/DDBJ databases">
        <title>Sequencing the genomes of 1000 actinobacteria strains.</title>
        <authorList>
            <person name="Klenk H.-P."/>
        </authorList>
    </citation>
    <scope>NUCLEOTIDE SEQUENCE</scope>
    <source>
        <strain evidence="3">DSM 45354</strain>
    </source>
</reference>
<dbReference type="AlphaFoldDB" id="A0A927MSU9"/>
<dbReference type="InterPro" id="IPR051908">
    <property type="entry name" value="Ribosomal_N-acetyltransferase"/>
</dbReference>
<feature type="domain" description="N-acetyltransferase" evidence="2">
    <location>
        <begin position="17"/>
        <end position="191"/>
    </location>
</feature>
<dbReference type="EMBL" id="JADBEM010000001">
    <property type="protein sequence ID" value="MBE1604613.1"/>
    <property type="molecule type" value="Genomic_DNA"/>
</dbReference>
<evidence type="ECO:0000259" key="2">
    <source>
        <dbReference type="PROSITE" id="PS51186"/>
    </source>
</evidence>
<gene>
    <name evidence="3" type="ORF">HEB94_001461</name>
</gene>
<dbReference type="Proteomes" id="UP000638648">
    <property type="component" value="Unassembled WGS sequence"/>
</dbReference>
<comment type="caution">
    <text evidence="3">The sequence shown here is derived from an EMBL/GenBank/DDBJ whole genome shotgun (WGS) entry which is preliminary data.</text>
</comment>
<dbReference type="Gene3D" id="3.40.630.30">
    <property type="match status" value="1"/>
</dbReference>
<dbReference type="InterPro" id="IPR016181">
    <property type="entry name" value="Acyl_CoA_acyltransferase"/>
</dbReference>
<dbReference type="GO" id="GO:1990189">
    <property type="term" value="F:protein N-terminal-serine acetyltransferase activity"/>
    <property type="evidence" value="ECO:0007669"/>
    <property type="project" value="TreeGrafter"/>
</dbReference>
<dbReference type="SUPFAM" id="SSF55729">
    <property type="entry name" value="Acyl-CoA N-acyltransferases (Nat)"/>
    <property type="match status" value="1"/>
</dbReference>
<protein>
    <submittedName>
        <fullName evidence="3">RimJ/RimL family protein N-acetyltransferase</fullName>
    </submittedName>
</protein>
<name>A0A927MSU9_9ACTN</name>
<dbReference type="CDD" id="cd04301">
    <property type="entry name" value="NAT_SF"/>
    <property type="match status" value="1"/>
</dbReference>
<dbReference type="PROSITE" id="PS51186">
    <property type="entry name" value="GNAT"/>
    <property type="match status" value="1"/>
</dbReference>
<accession>A0A927MSU9</accession>
<dbReference type="Pfam" id="PF13302">
    <property type="entry name" value="Acetyltransf_3"/>
    <property type="match status" value="1"/>
</dbReference>
<dbReference type="GO" id="GO:0008999">
    <property type="term" value="F:protein-N-terminal-alanine acetyltransferase activity"/>
    <property type="evidence" value="ECO:0007669"/>
    <property type="project" value="TreeGrafter"/>
</dbReference>